<dbReference type="SUPFAM" id="SSF53474">
    <property type="entry name" value="alpha/beta-Hydrolases"/>
    <property type="match status" value="1"/>
</dbReference>
<name>A0A7J7J250_BUGNE</name>
<evidence type="ECO:0000256" key="1">
    <source>
        <dbReference type="SAM" id="MobiDB-lite"/>
    </source>
</evidence>
<dbReference type="InterPro" id="IPR048263">
    <property type="entry name" value="Arb2"/>
</dbReference>
<dbReference type="Proteomes" id="UP000593567">
    <property type="component" value="Unassembled WGS sequence"/>
</dbReference>
<dbReference type="InterPro" id="IPR053858">
    <property type="entry name" value="Arb2_dom"/>
</dbReference>
<feature type="region of interest" description="Disordered" evidence="1">
    <location>
        <begin position="334"/>
        <end position="380"/>
    </location>
</feature>
<dbReference type="PANTHER" id="PTHR21357:SF4">
    <property type="entry name" value="FAM172 FAMILY PROTEIN HOMOLOG CG10038"/>
    <property type="match status" value="1"/>
</dbReference>
<comment type="caution">
    <text evidence="3">The sequence shown here is derived from an EMBL/GenBank/DDBJ whole genome shotgun (WGS) entry which is preliminary data.</text>
</comment>
<accession>A0A7J7J250</accession>
<evidence type="ECO:0000313" key="4">
    <source>
        <dbReference type="Proteomes" id="UP000593567"/>
    </source>
</evidence>
<dbReference type="OrthoDB" id="421951at2759"/>
<gene>
    <name evidence="3" type="ORF">EB796_022179</name>
</gene>
<evidence type="ECO:0000313" key="3">
    <source>
        <dbReference type="EMBL" id="KAF6019528.1"/>
    </source>
</evidence>
<evidence type="ECO:0000259" key="2">
    <source>
        <dbReference type="Pfam" id="PF22749"/>
    </source>
</evidence>
<protein>
    <recommendedName>
        <fullName evidence="2">Arb2 domain-containing protein</fullName>
    </recommendedName>
</protein>
<dbReference type="GO" id="GO:0031048">
    <property type="term" value="P:regulatory ncRNA-mediated heterochromatin formation"/>
    <property type="evidence" value="ECO:0007669"/>
    <property type="project" value="TreeGrafter"/>
</dbReference>
<dbReference type="GO" id="GO:0035197">
    <property type="term" value="F:siRNA binding"/>
    <property type="evidence" value="ECO:0007669"/>
    <property type="project" value="TreeGrafter"/>
</dbReference>
<feature type="compositionally biased region" description="Basic and acidic residues" evidence="1">
    <location>
        <begin position="31"/>
        <end position="46"/>
    </location>
</feature>
<dbReference type="GO" id="GO:0005634">
    <property type="term" value="C:nucleus"/>
    <property type="evidence" value="ECO:0007669"/>
    <property type="project" value="TreeGrafter"/>
</dbReference>
<feature type="region of interest" description="Disordered" evidence="1">
    <location>
        <begin position="15"/>
        <end position="56"/>
    </location>
</feature>
<dbReference type="EMBL" id="VXIV02003223">
    <property type="protein sequence ID" value="KAF6019528.1"/>
    <property type="molecule type" value="Genomic_DNA"/>
</dbReference>
<feature type="domain" description="Arb2" evidence="2">
    <location>
        <begin position="74"/>
        <end position="199"/>
    </location>
</feature>
<sequence length="399" mass="44055">MATVLDRVCCSRAKSKKGMADKQNEAGTGEGGEHGNNEISHKEKTEGGQSNKNNSMPATAKLLENFGLKFDKGRLVDGNDDPFVFNIYPGDHQLNQGRYEEIGELMTEIVYELLEKDVHLQKKQLAPGNEESTFIFVSENYNDCEKLLVLIHGSGVVRAGQWARRLIINDCLDSGTQLPYIRRAHDEGWGVLVMNTNDLDLHLGSHRNPSEHGKFVWRNFVLHQKSIKEIAIVAHSAGGGVTTNMLNEFEKDFKKRVVAIAFTDAFGSPPSSSKKYFKQVCRNWVTSGKKLGAEVSKGGEMICLSAGTLKHEETSHKAIDEVFKFIKDKFGEPTQSGDVVPTTQSSNDQRTTQNDCSAGGNRGDENLDEKEPDSTATASSVDECKVAPLNHHQSFLLVV</sequence>
<keyword evidence="4" id="KW-1185">Reference proteome</keyword>
<dbReference type="AlphaFoldDB" id="A0A7J7J250"/>
<dbReference type="Pfam" id="PF22749">
    <property type="entry name" value="Arb2"/>
    <property type="match status" value="2"/>
</dbReference>
<dbReference type="PANTHER" id="PTHR21357">
    <property type="entry name" value="FAM172 FAMILY PROTEIN HOMOLOG CG10038"/>
    <property type="match status" value="1"/>
</dbReference>
<feature type="compositionally biased region" description="Polar residues" evidence="1">
    <location>
        <begin position="334"/>
        <end position="356"/>
    </location>
</feature>
<feature type="domain" description="Arb2" evidence="2">
    <location>
        <begin position="205"/>
        <end position="290"/>
    </location>
</feature>
<feature type="compositionally biased region" description="Polar residues" evidence="1">
    <location>
        <begin position="47"/>
        <end position="56"/>
    </location>
</feature>
<dbReference type="Gene3D" id="3.40.50.1820">
    <property type="entry name" value="alpha/beta hydrolase"/>
    <property type="match status" value="1"/>
</dbReference>
<proteinExistence type="predicted"/>
<organism evidence="3 4">
    <name type="scientific">Bugula neritina</name>
    <name type="common">Brown bryozoan</name>
    <name type="synonym">Sertularia neritina</name>
    <dbReference type="NCBI Taxonomy" id="10212"/>
    <lineage>
        <taxon>Eukaryota</taxon>
        <taxon>Metazoa</taxon>
        <taxon>Spiralia</taxon>
        <taxon>Lophotrochozoa</taxon>
        <taxon>Bryozoa</taxon>
        <taxon>Gymnolaemata</taxon>
        <taxon>Cheilostomatida</taxon>
        <taxon>Flustrina</taxon>
        <taxon>Buguloidea</taxon>
        <taxon>Bugulidae</taxon>
        <taxon>Bugula</taxon>
    </lineage>
</organism>
<reference evidence="3" key="1">
    <citation type="submission" date="2020-06" db="EMBL/GenBank/DDBJ databases">
        <title>Draft genome of Bugula neritina, a colonial animal packing powerful symbionts and potential medicines.</title>
        <authorList>
            <person name="Rayko M."/>
        </authorList>
    </citation>
    <scope>NUCLEOTIDE SEQUENCE [LARGE SCALE GENOMIC DNA]</scope>
    <source>
        <strain evidence="3">Kwan_BN1</strain>
    </source>
</reference>
<dbReference type="InterPro" id="IPR029058">
    <property type="entry name" value="AB_hydrolase_fold"/>
</dbReference>